<evidence type="ECO:0000313" key="2">
    <source>
        <dbReference type="EMBL" id="KAG0579335.1"/>
    </source>
</evidence>
<keyword evidence="3" id="KW-1185">Reference proteome</keyword>
<protein>
    <submittedName>
        <fullName evidence="2">Uncharacterized protein</fullName>
    </submittedName>
</protein>
<evidence type="ECO:0000313" key="3">
    <source>
        <dbReference type="Proteomes" id="UP000822688"/>
    </source>
</evidence>
<comment type="caution">
    <text evidence="2">The sequence shown here is derived from an EMBL/GenBank/DDBJ whole genome shotgun (WGS) entry which is preliminary data.</text>
</comment>
<feature type="region of interest" description="Disordered" evidence="1">
    <location>
        <begin position="1"/>
        <end position="26"/>
    </location>
</feature>
<sequence length="68" mass="7687">MQRRLRRQESRRASETEREREQCEIVTSHDSSDSAAIFTRSRPLDLVTAIAQQAGLLVSIGGLFWVVA</sequence>
<organism evidence="2 3">
    <name type="scientific">Ceratodon purpureus</name>
    <name type="common">Fire moss</name>
    <name type="synonym">Dicranum purpureum</name>
    <dbReference type="NCBI Taxonomy" id="3225"/>
    <lineage>
        <taxon>Eukaryota</taxon>
        <taxon>Viridiplantae</taxon>
        <taxon>Streptophyta</taxon>
        <taxon>Embryophyta</taxon>
        <taxon>Bryophyta</taxon>
        <taxon>Bryophytina</taxon>
        <taxon>Bryopsida</taxon>
        <taxon>Dicranidae</taxon>
        <taxon>Pseudoditrichales</taxon>
        <taxon>Ditrichaceae</taxon>
        <taxon>Ceratodon</taxon>
    </lineage>
</organism>
<dbReference type="EMBL" id="CM026424">
    <property type="protein sequence ID" value="KAG0579335.1"/>
    <property type="molecule type" value="Genomic_DNA"/>
</dbReference>
<proteinExistence type="predicted"/>
<dbReference type="AlphaFoldDB" id="A0A8T0I8M3"/>
<name>A0A8T0I8M3_CERPU</name>
<evidence type="ECO:0000256" key="1">
    <source>
        <dbReference type="SAM" id="MobiDB-lite"/>
    </source>
</evidence>
<gene>
    <name evidence="2" type="ORF">KC19_4G091400</name>
</gene>
<dbReference type="Proteomes" id="UP000822688">
    <property type="component" value="Chromosome 4"/>
</dbReference>
<accession>A0A8T0I8M3</accession>
<reference evidence="2" key="1">
    <citation type="submission" date="2020-06" db="EMBL/GenBank/DDBJ databases">
        <title>WGS assembly of Ceratodon purpureus strain R40.</title>
        <authorList>
            <person name="Carey S.B."/>
            <person name="Jenkins J."/>
            <person name="Shu S."/>
            <person name="Lovell J.T."/>
            <person name="Sreedasyam A."/>
            <person name="Maumus F."/>
            <person name="Tiley G.P."/>
            <person name="Fernandez-Pozo N."/>
            <person name="Barry K."/>
            <person name="Chen C."/>
            <person name="Wang M."/>
            <person name="Lipzen A."/>
            <person name="Daum C."/>
            <person name="Saski C.A."/>
            <person name="Payton A.C."/>
            <person name="Mcbreen J.C."/>
            <person name="Conrad R.E."/>
            <person name="Kollar L.M."/>
            <person name="Olsson S."/>
            <person name="Huttunen S."/>
            <person name="Landis J.B."/>
            <person name="Wickett N.J."/>
            <person name="Johnson M.G."/>
            <person name="Rensing S.A."/>
            <person name="Grimwood J."/>
            <person name="Schmutz J."/>
            <person name="Mcdaniel S.F."/>
        </authorList>
    </citation>
    <scope>NUCLEOTIDE SEQUENCE</scope>
    <source>
        <strain evidence="2">R40</strain>
    </source>
</reference>
<feature type="compositionally biased region" description="Basic and acidic residues" evidence="1">
    <location>
        <begin position="7"/>
        <end position="23"/>
    </location>
</feature>